<dbReference type="EMBL" id="KV426068">
    <property type="protein sequence ID" value="KZV89608.1"/>
    <property type="molecule type" value="Genomic_DNA"/>
</dbReference>
<evidence type="ECO:0000256" key="1">
    <source>
        <dbReference type="ARBA" id="ARBA00005641"/>
    </source>
</evidence>
<evidence type="ECO:0000313" key="6">
    <source>
        <dbReference type="EMBL" id="KZV89608.1"/>
    </source>
</evidence>
<dbReference type="InterPro" id="IPR017853">
    <property type="entry name" value="GH"/>
</dbReference>
<dbReference type="GO" id="GO:0005576">
    <property type="term" value="C:extracellular region"/>
    <property type="evidence" value="ECO:0007669"/>
    <property type="project" value="TreeGrafter"/>
</dbReference>
<reference evidence="6 7" key="1">
    <citation type="journal article" date="2016" name="Mol. Biol. Evol.">
        <title>Comparative Genomics of Early-Diverging Mushroom-Forming Fungi Provides Insights into the Origins of Lignocellulose Decay Capabilities.</title>
        <authorList>
            <person name="Nagy L.G."/>
            <person name="Riley R."/>
            <person name="Tritt A."/>
            <person name="Adam C."/>
            <person name="Daum C."/>
            <person name="Floudas D."/>
            <person name="Sun H."/>
            <person name="Yadav J.S."/>
            <person name="Pangilinan J."/>
            <person name="Larsson K.H."/>
            <person name="Matsuura K."/>
            <person name="Barry K."/>
            <person name="Labutti K."/>
            <person name="Kuo R."/>
            <person name="Ohm R.A."/>
            <person name="Bhattacharya S.S."/>
            <person name="Shirouzu T."/>
            <person name="Yoshinaga Y."/>
            <person name="Martin F.M."/>
            <person name="Grigoriev I.V."/>
            <person name="Hibbett D.S."/>
        </authorList>
    </citation>
    <scope>NUCLEOTIDE SEQUENCE [LARGE SCALE GENOMIC DNA]</scope>
    <source>
        <strain evidence="6 7">HHB12029</strain>
    </source>
</reference>
<dbReference type="FunFam" id="3.20.20.80:FF:000130">
    <property type="entry name" value="Endoglucanase C"/>
    <property type="match status" value="1"/>
</dbReference>
<dbReference type="AlphaFoldDB" id="A0A165FVV2"/>
<dbReference type="Gene3D" id="3.20.20.80">
    <property type="entry name" value="Glycosidases"/>
    <property type="match status" value="1"/>
</dbReference>
<keyword evidence="3 4" id="KW-0326">Glycosidase</keyword>
<dbReference type="GO" id="GO:0008422">
    <property type="term" value="F:beta-glucosidase activity"/>
    <property type="evidence" value="ECO:0007669"/>
    <property type="project" value="TreeGrafter"/>
</dbReference>
<dbReference type="InParanoid" id="A0A165FVV2"/>
<sequence>MLRVSGTKIVDKDGEEVMLRGAGVGGWMHMENFITGFPGHECQIREALDEAIGKEDAAFFFDKFLEYFITEADVKFYKSLGLNCLRIAFHYAHFEDDMNPRVLKESGFKPLDRVIDLCAKHEIYVVLDMHAVPGGQSPGWHADNAAPQLAEFWRHADFQNRAIWLWEQIAARYKDNAWIAGYNPLNEPAVKDASKLVAWYDKVHDAIRAVDTNHILFFDGNTFASDFSQFPDEAHKNWTNAAFSIHDYAVFGFPSSPEPYSATPQQLLRLKKTFEKKQAWMVERGLAVWNGEFGPVYARAEVEGSGYEEINERRLHVLRDQLQLYEEAKVGWSIWLYKDVGFQGMTFVDRSTPYMQLMQSLHAKKQRLVVDEWGADDSKPEIRAIYEPLEKLIEANVEEKYRTLYPMPHWTLRRRVARFARNTLVAEFLVQEWADLFRGKTRQELDDIAASFKFENCVQRMQLNDILQSQRVQ</sequence>
<dbReference type="GO" id="GO:0009986">
    <property type="term" value="C:cell surface"/>
    <property type="evidence" value="ECO:0007669"/>
    <property type="project" value="TreeGrafter"/>
</dbReference>
<comment type="similarity">
    <text evidence="1 4">Belongs to the glycosyl hydrolase 5 (cellulase A) family.</text>
</comment>
<dbReference type="InterPro" id="IPR001547">
    <property type="entry name" value="Glyco_hydro_5"/>
</dbReference>
<evidence type="ECO:0000313" key="7">
    <source>
        <dbReference type="Proteomes" id="UP000077266"/>
    </source>
</evidence>
<organism evidence="6 7">
    <name type="scientific">Exidia glandulosa HHB12029</name>
    <dbReference type="NCBI Taxonomy" id="1314781"/>
    <lineage>
        <taxon>Eukaryota</taxon>
        <taxon>Fungi</taxon>
        <taxon>Dikarya</taxon>
        <taxon>Basidiomycota</taxon>
        <taxon>Agaricomycotina</taxon>
        <taxon>Agaricomycetes</taxon>
        <taxon>Auriculariales</taxon>
        <taxon>Exidiaceae</taxon>
        <taxon>Exidia</taxon>
    </lineage>
</organism>
<proteinExistence type="inferred from homology"/>
<dbReference type="Proteomes" id="UP000077266">
    <property type="component" value="Unassembled WGS sequence"/>
</dbReference>
<dbReference type="SUPFAM" id="SSF51445">
    <property type="entry name" value="(Trans)glycosidases"/>
    <property type="match status" value="1"/>
</dbReference>
<evidence type="ECO:0000256" key="4">
    <source>
        <dbReference type="RuleBase" id="RU361153"/>
    </source>
</evidence>
<evidence type="ECO:0000256" key="2">
    <source>
        <dbReference type="ARBA" id="ARBA00022801"/>
    </source>
</evidence>
<evidence type="ECO:0000259" key="5">
    <source>
        <dbReference type="Pfam" id="PF00150"/>
    </source>
</evidence>
<name>A0A165FVV2_EXIGL</name>
<dbReference type="GO" id="GO:0009251">
    <property type="term" value="P:glucan catabolic process"/>
    <property type="evidence" value="ECO:0007669"/>
    <property type="project" value="TreeGrafter"/>
</dbReference>
<accession>A0A165FVV2</accession>
<dbReference type="OrthoDB" id="1887033at2759"/>
<dbReference type="Pfam" id="PF00150">
    <property type="entry name" value="Cellulase"/>
    <property type="match status" value="1"/>
</dbReference>
<dbReference type="PANTHER" id="PTHR31297:SF13">
    <property type="entry name" value="PUTATIVE-RELATED"/>
    <property type="match status" value="1"/>
</dbReference>
<dbReference type="InterPro" id="IPR050386">
    <property type="entry name" value="Glycosyl_hydrolase_5"/>
</dbReference>
<protein>
    <submittedName>
        <fullName evidence="6">Glycoside hydrolase family 5 protein</fullName>
    </submittedName>
</protein>
<keyword evidence="2 4" id="KW-0378">Hydrolase</keyword>
<gene>
    <name evidence="6" type="ORF">EXIGLDRAFT_650060</name>
</gene>
<keyword evidence="7" id="KW-1185">Reference proteome</keyword>
<dbReference type="PANTHER" id="PTHR31297">
    <property type="entry name" value="GLUCAN ENDO-1,6-BETA-GLUCOSIDASE B"/>
    <property type="match status" value="1"/>
</dbReference>
<dbReference type="STRING" id="1314781.A0A165FVV2"/>
<feature type="domain" description="Glycoside hydrolase family 5" evidence="5">
    <location>
        <begin position="67"/>
        <end position="338"/>
    </location>
</feature>
<evidence type="ECO:0000256" key="3">
    <source>
        <dbReference type="ARBA" id="ARBA00023295"/>
    </source>
</evidence>